<dbReference type="Gene3D" id="3.90.1150.10">
    <property type="entry name" value="Aspartate Aminotransferase, domain 1"/>
    <property type="match status" value="1"/>
</dbReference>
<gene>
    <name evidence="1" type="ORF">SAMN05661044_03829</name>
</gene>
<dbReference type="EMBL" id="FOAF01000005">
    <property type="protein sequence ID" value="SEL94626.1"/>
    <property type="molecule type" value="Genomic_DNA"/>
</dbReference>
<dbReference type="AlphaFoldDB" id="A0A1H7UCU7"/>
<name>A0A1H7UCU7_OLID1</name>
<evidence type="ECO:0000313" key="1">
    <source>
        <dbReference type="EMBL" id="SEL94626.1"/>
    </source>
</evidence>
<keyword evidence="2" id="KW-1185">Reference proteome</keyword>
<proteinExistence type="predicted"/>
<dbReference type="STRING" id="407022.SAMN05661044_03829"/>
<accession>A0A1H7UCU7</accession>
<sequence>MMTPAAGFYSTPGKGDNEVPLAYVLSQADLKEALCCIEKGLDAYPGRTN</sequence>
<evidence type="ECO:0000313" key="2">
    <source>
        <dbReference type="Proteomes" id="UP000199421"/>
    </source>
</evidence>
<dbReference type="InterPro" id="IPR015422">
    <property type="entry name" value="PyrdxlP-dep_Trfase_small"/>
</dbReference>
<reference evidence="2" key="1">
    <citation type="submission" date="2016-10" db="EMBL/GenBank/DDBJ databases">
        <authorList>
            <person name="Varghese N."/>
            <person name="Submissions S."/>
        </authorList>
    </citation>
    <scope>NUCLEOTIDE SEQUENCE [LARGE SCALE GENOMIC DNA]</scope>
    <source>
        <strain evidence="2">DSM 18733</strain>
    </source>
</reference>
<dbReference type="RefSeq" id="WP_162276631.1">
    <property type="nucleotide sequence ID" value="NZ_FOAF01000005.1"/>
</dbReference>
<keyword evidence="1" id="KW-0808">Transferase</keyword>
<keyword evidence="1" id="KW-0032">Aminotransferase</keyword>
<organism evidence="1 2">
    <name type="scientific">Olivibacter domesticus</name>
    <name type="common">Pseudosphingobacterium domesticum</name>
    <dbReference type="NCBI Taxonomy" id="407022"/>
    <lineage>
        <taxon>Bacteria</taxon>
        <taxon>Pseudomonadati</taxon>
        <taxon>Bacteroidota</taxon>
        <taxon>Sphingobacteriia</taxon>
        <taxon>Sphingobacteriales</taxon>
        <taxon>Sphingobacteriaceae</taxon>
        <taxon>Olivibacter</taxon>
    </lineage>
</organism>
<dbReference type="GO" id="GO:0008483">
    <property type="term" value="F:transaminase activity"/>
    <property type="evidence" value="ECO:0007669"/>
    <property type="project" value="UniProtKB-KW"/>
</dbReference>
<protein>
    <submittedName>
        <fullName evidence="1">Aspartate aminotransferase</fullName>
    </submittedName>
</protein>
<dbReference type="Proteomes" id="UP000199421">
    <property type="component" value="Unassembled WGS sequence"/>
</dbReference>